<organism evidence="1 2">
    <name type="scientific">Kipferlia bialata</name>
    <dbReference type="NCBI Taxonomy" id="797122"/>
    <lineage>
        <taxon>Eukaryota</taxon>
        <taxon>Metamonada</taxon>
        <taxon>Carpediemonas-like organisms</taxon>
        <taxon>Kipferlia</taxon>
    </lineage>
</organism>
<dbReference type="Proteomes" id="UP000265618">
    <property type="component" value="Unassembled WGS sequence"/>
</dbReference>
<evidence type="ECO:0008006" key="3">
    <source>
        <dbReference type="Google" id="ProtNLM"/>
    </source>
</evidence>
<accession>A0A391NU61</accession>
<evidence type="ECO:0000313" key="1">
    <source>
        <dbReference type="EMBL" id="GCA64761.1"/>
    </source>
</evidence>
<sequence>MADLDCGAYGTLTDGVCECVLGWAGTLCCDENQIYSTVLQHVMTS</sequence>
<gene>
    <name evidence="1" type="ORF">KIPB_015311</name>
</gene>
<feature type="non-terminal residue" evidence="1">
    <location>
        <position position="45"/>
    </location>
</feature>
<reference evidence="1 2" key="1">
    <citation type="journal article" date="2018" name="PLoS ONE">
        <title>The draft genome of Kipferlia bialata reveals reductive genome evolution in fornicate parasites.</title>
        <authorList>
            <person name="Tanifuji G."/>
            <person name="Takabayashi S."/>
            <person name="Kume K."/>
            <person name="Takagi M."/>
            <person name="Nakayama T."/>
            <person name="Kamikawa R."/>
            <person name="Inagaki Y."/>
            <person name="Hashimoto T."/>
        </authorList>
    </citation>
    <scope>NUCLEOTIDE SEQUENCE [LARGE SCALE GENOMIC DNA]</scope>
    <source>
        <strain evidence="1">NY0173</strain>
    </source>
</reference>
<dbReference type="EMBL" id="BDIP01008488">
    <property type="protein sequence ID" value="GCA64761.1"/>
    <property type="molecule type" value="Genomic_DNA"/>
</dbReference>
<keyword evidence="2" id="KW-1185">Reference proteome</keyword>
<dbReference type="AlphaFoldDB" id="A0A391NU61"/>
<protein>
    <recommendedName>
        <fullName evidence="3">EGF-like domain-containing protein</fullName>
    </recommendedName>
</protein>
<evidence type="ECO:0000313" key="2">
    <source>
        <dbReference type="Proteomes" id="UP000265618"/>
    </source>
</evidence>
<proteinExistence type="predicted"/>
<dbReference type="OrthoDB" id="442731at2759"/>
<name>A0A391NU61_9EUKA</name>
<comment type="caution">
    <text evidence="1">The sequence shown here is derived from an EMBL/GenBank/DDBJ whole genome shotgun (WGS) entry which is preliminary data.</text>
</comment>